<gene>
    <name evidence="1" type="ORF">Scep_024023</name>
</gene>
<evidence type="ECO:0000313" key="1">
    <source>
        <dbReference type="EMBL" id="KAK9100593.1"/>
    </source>
</evidence>
<accession>A0AAP0F184</accession>
<name>A0AAP0F184_9MAGN</name>
<dbReference type="EMBL" id="JBBNAG010000010">
    <property type="protein sequence ID" value="KAK9100593.1"/>
    <property type="molecule type" value="Genomic_DNA"/>
</dbReference>
<keyword evidence="2" id="KW-1185">Reference proteome</keyword>
<evidence type="ECO:0000313" key="2">
    <source>
        <dbReference type="Proteomes" id="UP001419268"/>
    </source>
</evidence>
<dbReference type="AlphaFoldDB" id="A0AAP0F184"/>
<organism evidence="1 2">
    <name type="scientific">Stephania cephalantha</name>
    <dbReference type="NCBI Taxonomy" id="152367"/>
    <lineage>
        <taxon>Eukaryota</taxon>
        <taxon>Viridiplantae</taxon>
        <taxon>Streptophyta</taxon>
        <taxon>Embryophyta</taxon>
        <taxon>Tracheophyta</taxon>
        <taxon>Spermatophyta</taxon>
        <taxon>Magnoliopsida</taxon>
        <taxon>Ranunculales</taxon>
        <taxon>Menispermaceae</taxon>
        <taxon>Menispermoideae</taxon>
        <taxon>Cissampelideae</taxon>
        <taxon>Stephania</taxon>
    </lineage>
</organism>
<proteinExistence type="predicted"/>
<dbReference type="Proteomes" id="UP001419268">
    <property type="component" value="Unassembled WGS sequence"/>
</dbReference>
<sequence>MDCSWNHYGDFATGFSRRVEYLWRFLGSTSSAFKGRECDDRRVIEGEAAAALTNQAEMNEGKQSWCEKMRVVGFSAEAFGEEVIDEAKKV</sequence>
<reference evidence="1 2" key="1">
    <citation type="submission" date="2024-01" db="EMBL/GenBank/DDBJ databases">
        <title>Genome assemblies of Stephania.</title>
        <authorList>
            <person name="Yang L."/>
        </authorList>
    </citation>
    <scope>NUCLEOTIDE SEQUENCE [LARGE SCALE GENOMIC DNA]</scope>
    <source>
        <strain evidence="1">JXDWG</strain>
        <tissue evidence="1">Leaf</tissue>
    </source>
</reference>
<protein>
    <submittedName>
        <fullName evidence="1">Uncharacterized protein</fullName>
    </submittedName>
</protein>
<comment type="caution">
    <text evidence="1">The sequence shown here is derived from an EMBL/GenBank/DDBJ whole genome shotgun (WGS) entry which is preliminary data.</text>
</comment>